<evidence type="ECO:0000256" key="5">
    <source>
        <dbReference type="SAM" id="Phobius"/>
    </source>
</evidence>
<evidence type="ECO:0000313" key="6">
    <source>
        <dbReference type="EMBL" id="KAJ9667843.1"/>
    </source>
</evidence>
<dbReference type="SUPFAM" id="SSF57829">
    <property type="entry name" value="Zn-binding ribosomal proteins"/>
    <property type="match status" value="1"/>
</dbReference>
<dbReference type="EMBL" id="JAPDRL010000010">
    <property type="protein sequence ID" value="KAJ9667843.1"/>
    <property type="molecule type" value="Genomic_DNA"/>
</dbReference>
<dbReference type="Pfam" id="PF00935">
    <property type="entry name" value="Ribosomal_L44"/>
    <property type="match status" value="1"/>
</dbReference>
<dbReference type="PANTHER" id="PTHR10369">
    <property type="entry name" value="60S RIBOSOMAL PROTEIN L36A/L44"/>
    <property type="match status" value="1"/>
</dbReference>
<evidence type="ECO:0000313" key="7">
    <source>
        <dbReference type="Proteomes" id="UP001172684"/>
    </source>
</evidence>
<dbReference type="InterPro" id="IPR013901">
    <property type="entry name" value="Anthrone_oxy"/>
</dbReference>
<evidence type="ECO:0008006" key="8">
    <source>
        <dbReference type="Google" id="ProtNLM"/>
    </source>
</evidence>
<feature type="transmembrane region" description="Helical" evidence="5">
    <location>
        <begin position="104"/>
        <end position="125"/>
    </location>
</feature>
<keyword evidence="5" id="KW-0812">Transmembrane</keyword>
<keyword evidence="5" id="KW-0472">Membrane</keyword>
<dbReference type="PROSITE" id="PS01172">
    <property type="entry name" value="RIBOSOMAL_L44E"/>
    <property type="match status" value="1"/>
</dbReference>
<evidence type="ECO:0000256" key="3">
    <source>
        <dbReference type="ARBA" id="ARBA00023274"/>
    </source>
</evidence>
<dbReference type="InterPro" id="IPR053708">
    <property type="entry name" value="Ribosomal_LSU_eL42"/>
</dbReference>
<evidence type="ECO:0000256" key="1">
    <source>
        <dbReference type="ARBA" id="ARBA00009364"/>
    </source>
</evidence>
<evidence type="ECO:0000256" key="2">
    <source>
        <dbReference type="ARBA" id="ARBA00022980"/>
    </source>
</evidence>
<organism evidence="6 7">
    <name type="scientific">Coniosporium apollinis</name>
    <dbReference type="NCBI Taxonomy" id="61459"/>
    <lineage>
        <taxon>Eukaryota</taxon>
        <taxon>Fungi</taxon>
        <taxon>Dikarya</taxon>
        <taxon>Ascomycota</taxon>
        <taxon>Pezizomycotina</taxon>
        <taxon>Dothideomycetes</taxon>
        <taxon>Dothideomycetes incertae sedis</taxon>
        <taxon>Coniosporium</taxon>
    </lineage>
</organism>
<dbReference type="InterPro" id="IPR000552">
    <property type="entry name" value="Ribosomal_eL44"/>
</dbReference>
<reference evidence="6" key="1">
    <citation type="submission" date="2022-10" db="EMBL/GenBank/DDBJ databases">
        <title>Culturing micro-colonial fungi from biological soil crusts in the Mojave desert and describing Neophaeococcomyces mojavensis, and introducing the new genera and species Taxawa tesnikishii.</title>
        <authorList>
            <person name="Kurbessoian T."/>
            <person name="Stajich J.E."/>
        </authorList>
    </citation>
    <scope>NUCLEOTIDE SEQUENCE</scope>
    <source>
        <strain evidence="6">TK_1</strain>
    </source>
</reference>
<name>A0ABQ9P0P7_9PEZI</name>
<sequence length="282" mass="30106">MSSQSHSALVPPLPATVRIAQVVGVTTASFLAGTIATYSYAFVPAVSLAPAPLLAQQWQKAYGIGASTAPPMALVAAVSFSYLASEAMKTPAAFSGSASLDPTSVAYLYTAAAVLVPAIVPYTLLGMKAVNGALHAKADKLRTSSFDKPSTASEDREVKELVGRWKVLNAVRALLAGVNVPKTRRTYCKGKDCKKHTQHKVTQYKAGKASLFAQGKRRYDRKQSGYGGQTKPVFHKKAKTTKKVVLRLECTSCKTKAQLALKRCKHFELGGDKKTKGAALVF</sequence>
<evidence type="ECO:0000256" key="4">
    <source>
        <dbReference type="RuleBase" id="RU000666"/>
    </source>
</evidence>
<keyword evidence="2 4" id="KW-0689">Ribosomal protein</keyword>
<comment type="caution">
    <text evidence="6">The sequence shown here is derived from an EMBL/GenBank/DDBJ whole genome shotgun (WGS) entry which is preliminary data.</text>
</comment>
<feature type="transmembrane region" description="Helical" evidence="5">
    <location>
        <begin position="20"/>
        <end position="49"/>
    </location>
</feature>
<keyword evidence="3 4" id="KW-0687">Ribonucleoprotein</keyword>
<dbReference type="InterPro" id="IPR011332">
    <property type="entry name" value="Ribosomal_zn-bd"/>
</dbReference>
<accession>A0ABQ9P0P7</accession>
<proteinExistence type="inferred from homology"/>
<dbReference type="Pfam" id="PF08592">
    <property type="entry name" value="Anthrone_oxy"/>
    <property type="match status" value="1"/>
</dbReference>
<dbReference type="Gene3D" id="3.10.450.80">
    <property type="match status" value="1"/>
</dbReference>
<feature type="transmembrane region" description="Helical" evidence="5">
    <location>
        <begin position="61"/>
        <end position="84"/>
    </location>
</feature>
<dbReference type="Proteomes" id="UP001172684">
    <property type="component" value="Unassembled WGS sequence"/>
</dbReference>
<keyword evidence="5" id="KW-1133">Transmembrane helix</keyword>
<keyword evidence="7" id="KW-1185">Reference proteome</keyword>
<comment type="similarity">
    <text evidence="1 4">Belongs to the eukaryotic ribosomal protein eL42 family.</text>
</comment>
<gene>
    <name evidence="6" type="ORF">H2201_002029</name>
</gene>
<protein>
    <recommendedName>
        <fullName evidence="8">60S ribosomal protein L44</fullName>
    </recommendedName>
</protein>